<accession>A0A917UGA8</accession>
<protein>
    <submittedName>
        <fullName evidence="1">Uncharacterized protein</fullName>
    </submittedName>
</protein>
<dbReference type="Proteomes" id="UP000642070">
    <property type="component" value="Unassembled WGS sequence"/>
</dbReference>
<dbReference type="RefSeq" id="WP_268241765.1">
    <property type="nucleotide sequence ID" value="NZ_BMPI01000094.1"/>
</dbReference>
<dbReference type="EMBL" id="BMPI01000094">
    <property type="protein sequence ID" value="GGM83930.1"/>
    <property type="molecule type" value="Genomic_DNA"/>
</dbReference>
<reference evidence="1" key="2">
    <citation type="submission" date="2020-09" db="EMBL/GenBank/DDBJ databases">
        <authorList>
            <person name="Sun Q."/>
            <person name="Ohkuma M."/>
        </authorList>
    </citation>
    <scope>NUCLEOTIDE SEQUENCE</scope>
    <source>
        <strain evidence="1">JCM 19831</strain>
    </source>
</reference>
<proteinExistence type="predicted"/>
<keyword evidence="2" id="KW-1185">Reference proteome</keyword>
<organism evidence="1 2">
    <name type="scientific">Dactylosporangium sucinum</name>
    <dbReference type="NCBI Taxonomy" id="1424081"/>
    <lineage>
        <taxon>Bacteria</taxon>
        <taxon>Bacillati</taxon>
        <taxon>Actinomycetota</taxon>
        <taxon>Actinomycetes</taxon>
        <taxon>Micromonosporales</taxon>
        <taxon>Micromonosporaceae</taxon>
        <taxon>Dactylosporangium</taxon>
    </lineage>
</organism>
<reference evidence="1" key="1">
    <citation type="journal article" date="2014" name="Int. J. Syst. Evol. Microbiol.">
        <title>Complete genome sequence of Corynebacterium casei LMG S-19264T (=DSM 44701T), isolated from a smear-ripened cheese.</title>
        <authorList>
            <consortium name="US DOE Joint Genome Institute (JGI-PGF)"/>
            <person name="Walter F."/>
            <person name="Albersmeier A."/>
            <person name="Kalinowski J."/>
            <person name="Ruckert C."/>
        </authorList>
    </citation>
    <scope>NUCLEOTIDE SEQUENCE</scope>
    <source>
        <strain evidence="1">JCM 19831</strain>
    </source>
</reference>
<dbReference type="AlphaFoldDB" id="A0A917UGA8"/>
<name>A0A917UGA8_9ACTN</name>
<gene>
    <name evidence="1" type="ORF">GCM10007977_101730</name>
</gene>
<comment type="caution">
    <text evidence="1">The sequence shown here is derived from an EMBL/GenBank/DDBJ whole genome shotgun (WGS) entry which is preliminary data.</text>
</comment>
<evidence type="ECO:0000313" key="2">
    <source>
        <dbReference type="Proteomes" id="UP000642070"/>
    </source>
</evidence>
<evidence type="ECO:0000313" key="1">
    <source>
        <dbReference type="EMBL" id="GGM83930.1"/>
    </source>
</evidence>
<sequence>MSTFIERYRQRRKAARRMDAIERAIAKNPSNALRDELHAMLSRD</sequence>